<feature type="compositionally biased region" description="Acidic residues" evidence="1">
    <location>
        <begin position="18"/>
        <end position="39"/>
    </location>
</feature>
<evidence type="ECO:0000313" key="2">
    <source>
        <dbReference type="EMBL" id="KAJ0406727.1"/>
    </source>
</evidence>
<keyword evidence="3" id="KW-1185">Reference proteome</keyword>
<sequence>MMPEGHAGKAAPATAAVIDDEEIPADTAGDDEETADDSPEMIVTKEEFELLRMFHRFVPLPALRANILRLVCEEDLQVHEDENASTSESCQTMISSGLMLSPSPVGRSPLTRRLSRAPGNARHGKPHRHVDLAASAARMSAPCLEEERNE</sequence>
<comment type="caution">
    <text evidence="2">The sequence shown here is derived from an EMBL/GenBank/DDBJ whole genome shotgun (WGS) entry which is preliminary data.</text>
</comment>
<dbReference type="AlphaFoldDB" id="A0AAD5QDG8"/>
<reference evidence="2" key="1">
    <citation type="submission" date="2021-12" db="EMBL/GenBank/DDBJ databases">
        <title>Prjna785345.</title>
        <authorList>
            <person name="Rujirawat T."/>
            <person name="Krajaejun T."/>
        </authorList>
    </citation>
    <scope>NUCLEOTIDE SEQUENCE</scope>
    <source>
        <strain evidence="2">Pi057C3</strain>
    </source>
</reference>
<organism evidence="2 3">
    <name type="scientific">Pythium insidiosum</name>
    <name type="common">Pythiosis disease agent</name>
    <dbReference type="NCBI Taxonomy" id="114742"/>
    <lineage>
        <taxon>Eukaryota</taxon>
        <taxon>Sar</taxon>
        <taxon>Stramenopiles</taxon>
        <taxon>Oomycota</taxon>
        <taxon>Peronosporomycetes</taxon>
        <taxon>Pythiales</taxon>
        <taxon>Pythiaceae</taxon>
        <taxon>Pythium</taxon>
    </lineage>
</organism>
<feature type="region of interest" description="Disordered" evidence="1">
    <location>
        <begin position="1"/>
        <end position="39"/>
    </location>
</feature>
<name>A0AAD5QDG8_PYTIN</name>
<dbReference type="Proteomes" id="UP001209570">
    <property type="component" value="Unassembled WGS sequence"/>
</dbReference>
<feature type="region of interest" description="Disordered" evidence="1">
    <location>
        <begin position="97"/>
        <end position="127"/>
    </location>
</feature>
<gene>
    <name evidence="2" type="ORF">P43SY_004552</name>
</gene>
<accession>A0AAD5QDG8</accession>
<evidence type="ECO:0000313" key="3">
    <source>
        <dbReference type="Proteomes" id="UP001209570"/>
    </source>
</evidence>
<evidence type="ECO:0000256" key="1">
    <source>
        <dbReference type="SAM" id="MobiDB-lite"/>
    </source>
</evidence>
<protein>
    <submittedName>
        <fullName evidence="2">Uncharacterized protein</fullName>
    </submittedName>
</protein>
<dbReference type="EMBL" id="JAKCXM010000029">
    <property type="protein sequence ID" value="KAJ0406727.1"/>
    <property type="molecule type" value="Genomic_DNA"/>
</dbReference>
<proteinExistence type="predicted"/>